<dbReference type="InterPro" id="IPR012341">
    <property type="entry name" value="6hp_glycosidase-like_sf"/>
</dbReference>
<dbReference type="RefSeq" id="WP_209380928.1">
    <property type="nucleotide sequence ID" value="NZ_JAGIZB010000019.1"/>
</dbReference>
<keyword evidence="6" id="KW-0326">Glycosidase</keyword>
<dbReference type="EMBL" id="JAGIZB010000019">
    <property type="protein sequence ID" value="MBP0446664.1"/>
    <property type="molecule type" value="Genomic_DNA"/>
</dbReference>
<comment type="similarity">
    <text evidence="2">Belongs to the glycosyl hydrolase 8 (cellulase D) family.</text>
</comment>
<evidence type="ECO:0000256" key="3">
    <source>
        <dbReference type="ARBA" id="ARBA00012601"/>
    </source>
</evidence>
<dbReference type="SUPFAM" id="SSF48208">
    <property type="entry name" value="Six-hairpin glycosidases"/>
    <property type="match status" value="1"/>
</dbReference>
<sequence length="374" mass="41801">MPSDSPEPARPALTAGRRAFLGLLAAPALASLPRGATAQGMPEWLAELKTEWAVFRGRFVTREGRVLDSGKGDESHTEGQGFGMLFAAEAGDAVSFDKMLDWTRRYLRHSRGNLHAWRYRGDAVDPVSDRNNATDGDIMIAWALMRGADLFARPALAREAALICRDILTHCTREVAGKLVLLPGMQGFEKRDHVVLNPSYYIFPALLEFEKIVPGPQWRRLVADGMEICCNSARFGRWSLPADWIEFYREPSFQPRMASSWPTRFSWDAVRVPLYLAWARQSDNPALKACVDFWHAPGQRTLPAWADLRSNTLAPYPGHAGVQAVANLARASRDRNRRMQELPRVAQATDYYGASLILLSRIAWQEARAGAPIV</sequence>
<evidence type="ECO:0000313" key="8">
    <source>
        <dbReference type="EMBL" id="MBP0446664.1"/>
    </source>
</evidence>
<dbReference type="EC" id="3.2.1.4" evidence="3"/>
<name>A0ABS4AKD1_9PROT</name>
<dbReference type="Gene3D" id="1.50.10.10">
    <property type="match status" value="1"/>
</dbReference>
<reference evidence="8 9" key="1">
    <citation type="submission" date="2021-03" db="EMBL/GenBank/DDBJ databases">
        <authorList>
            <person name="So Y."/>
        </authorList>
    </citation>
    <scope>NUCLEOTIDE SEQUENCE [LARGE SCALE GENOMIC DNA]</scope>
    <source>
        <strain evidence="8 9">SSH11</strain>
    </source>
</reference>
<comment type="caution">
    <text evidence="8">The sequence shown here is derived from an EMBL/GenBank/DDBJ whole genome shotgun (WGS) entry which is preliminary data.</text>
</comment>
<organism evidence="8 9">
    <name type="scientific">Pararoseomonas baculiformis</name>
    <dbReference type="NCBI Taxonomy" id="2820812"/>
    <lineage>
        <taxon>Bacteria</taxon>
        <taxon>Pseudomonadati</taxon>
        <taxon>Pseudomonadota</taxon>
        <taxon>Alphaproteobacteria</taxon>
        <taxon>Acetobacterales</taxon>
        <taxon>Acetobacteraceae</taxon>
        <taxon>Pararoseomonas</taxon>
    </lineage>
</organism>
<dbReference type="PRINTS" id="PR00735">
    <property type="entry name" value="GLHYDRLASE8"/>
</dbReference>
<keyword evidence="5" id="KW-0136">Cellulose degradation</keyword>
<evidence type="ECO:0000256" key="1">
    <source>
        <dbReference type="ARBA" id="ARBA00000966"/>
    </source>
</evidence>
<dbReference type="InterPro" id="IPR008928">
    <property type="entry name" value="6-hairpin_glycosidase_sf"/>
</dbReference>
<evidence type="ECO:0000256" key="5">
    <source>
        <dbReference type="ARBA" id="ARBA00023001"/>
    </source>
</evidence>
<keyword evidence="7" id="KW-0624">Polysaccharide degradation</keyword>
<evidence type="ECO:0000256" key="2">
    <source>
        <dbReference type="ARBA" id="ARBA00009209"/>
    </source>
</evidence>
<protein>
    <recommendedName>
        <fullName evidence="3">cellulase</fullName>
        <ecNumber evidence="3">3.2.1.4</ecNumber>
    </recommendedName>
</protein>
<dbReference type="InterPro" id="IPR002037">
    <property type="entry name" value="Glyco_hydro_8"/>
</dbReference>
<dbReference type="GO" id="GO:0016787">
    <property type="term" value="F:hydrolase activity"/>
    <property type="evidence" value="ECO:0007669"/>
    <property type="project" value="UniProtKB-KW"/>
</dbReference>
<dbReference type="Proteomes" id="UP000681594">
    <property type="component" value="Unassembled WGS sequence"/>
</dbReference>
<accession>A0ABS4AKD1</accession>
<dbReference type="Pfam" id="PF01270">
    <property type="entry name" value="Glyco_hydro_8"/>
    <property type="match status" value="1"/>
</dbReference>
<gene>
    <name evidence="8" type="ORF">J8J14_17960</name>
</gene>
<evidence type="ECO:0000256" key="4">
    <source>
        <dbReference type="ARBA" id="ARBA00022801"/>
    </source>
</evidence>
<comment type="catalytic activity">
    <reaction evidence="1">
        <text>Endohydrolysis of (1-&gt;4)-beta-D-glucosidic linkages in cellulose, lichenin and cereal beta-D-glucans.</text>
        <dbReference type="EC" id="3.2.1.4"/>
    </reaction>
</comment>
<evidence type="ECO:0000256" key="6">
    <source>
        <dbReference type="ARBA" id="ARBA00023295"/>
    </source>
</evidence>
<evidence type="ECO:0000313" key="9">
    <source>
        <dbReference type="Proteomes" id="UP000681594"/>
    </source>
</evidence>
<keyword evidence="7" id="KW-0119">Carbohydrate metabolism</keyword>
<keyword evidence="9" id="KW-1185">Reference proteome</keyword>
<proteinExistence type="inferred from homology"/>
<evidence type="ECO:0000256" key="7">
    <source>
        <dbReference type="ARBA" id="ARBA00023326"/>
    </source>
</evidence>
<keyword evidence="4 8" id="KW-0378">Hydrolase</keyword>